<dbReference type="EMBL" id="QKWP01000461">
    <property type="protein sequence ID" value="RIB19652.1"/>
    <property type="molecule type" value="Genomic_DNA"/>
</dbReference>
<evidence type="ECO:0000313" key="2">
    <source>
        <dbReference type="Proteomes" id="UP000266673"/>
    </source>
</evidence>
<name>A0A397VCC2_9GLOM</name>
<evidence type="ECO:0000313" key="1">
    <source>
        <dbReference type="EMBL" id="RIB19652.1"/>
    </source>
</evidence>
<comment type="caution">
    <text evidence="1">The sequence shown here is derived from an EMBL/GenBank/DDBJ whole genome shotgun (WGS) entry which is preliminary data.</text>
</comment>
<dbReference type="Proteomes" id="UP000266673">
    <property type="component" value="Unassembled WGS sequence"/>
</dbReference>
<reference evidence="1 2" key="1">
    <citation type="submission" date="2018-06" db="EMBL/GenBank/DDBJ databases">
        <title>Comparative genomics reveals the genomic features of Rhizophagus irregularis, R. cerebriforme, R. diaphanum and Gigaspora rosea, and their symbiotic lifestyle signature.</title>
        <authorList>
            <person name="Morin E."/>
            <person name="San Clemente H."/>
            <person name="Chen E.C.H."/>
            <person name="De La Providencia I."/>
            <person name="Hainaut M."/>
            <person name="Kuo A."/>
            <person name="Kohler A."/>
            <person name="Murat C."/>
            <person name="Tang N."/>
            <person name="Roy S."/>
            <person name="Loubradou J."/>
            <person name="Henrissat B."/>
            <person name="Grigoriev I.V."/>
            <person name="Corradi N."/>
            <person name="Roux C."/>
            <person name="Martin F.M."/>
        </authorList>
    </citation>
    <scope>NUCLEOTIDE SEQUENCE [LARGE SCALE GENOMIC DNA]</scope>
    <source>
        <strain evidence="1 2">DAOM 194757</strain>
    </source>
</reference>
<protein>
    <submittedName>
        <fullName evidence="1">Uncharacterized protein</fullName>
    </submittedName>
</protein>
<sequence length="82" mass="9604">MAIIKVMQTEDRETDNACKYSTYCTNDCILLIFIINMAESFSKKKQQPSTRKHICYIGYKKFTLLMLNTKNKISDYHVPSNE</sequence>
<accession>A0A397VCC2</accession>
<dbReference type="AlphaFoldDB" id="A0A397VCC2"/>
<organism evidence="1 2">
    <name type="scientific">Gigaspora rosea</name>
    <dbReference type="NCBI Taxonomy" id="44941"/>
    <lineage>
        <taxon>Eukaryota</taxon>
        <taxon>Fungi</taxon>
        <taxon>Fungi incertae sedis</taxon>
        <taxon>Mucoromycota</taxon>
        <taxon>Glomeromycotina</taxon>
        <taxon>Glomeromycetes</taxon>
        <taxon>Diversisporales</taxon>
        <taxon>Gigasporaceae</taxon>
        <taxon>Gigaspora</taxon>
    </lineage>
</organism>
<gene>
    <name evidence="1" type="ORF">C2G38_2082582</name>
</gene>
<proteinExistence type="predicted"/>
<keyword evidence="2" id="KW-1185">Reference proteome</keyword>